<sequence length="211" mass="23707">MWPETGAAGSGEPLWELRVEGNGHLWTYGEPEPHRNGKKCNYKTATVVLTVMSLGLLITVIVLTGLPGRSSTALGPWCPMCPDGWIRYRGKCYYFSEAKGNWTNSQKHCSSLGTSLAVIDTWQDLDFMLRYKGKFDHWIGLQRDLGQSWKWANGTEFNNLFPITADGDCAYLTENSVSSLRCTSESHSCSLQQSLRLRSCRIKESVSLWSL</sequence>
<protein>
    <recommendedName>
        <fullName evidence="4">C-type lectin domain-containing protein</fullName>
    </recommendedName>
</protein>
<dbReference type="SUPFAM" id="SSF56436">
    <property type="entry name" value="C-type lectin-like"/>
    <property type="match status" value="1"/>
</dbReference>
<dbReference type="GO" id="GO:0030246">
    <property type="term" value="F:carbohydrate binding"/>
    <property type="evidence" value="ECO:0007669"/>
    <property type="project" value="UniProtKB-KW"/>
</dbReference>
<name>A0A8C4W2F3_9SAUR</name>
<feature type="transmembrane region" description="Helical" evidence="3">
    <location>
        <begin position="45"/>
        <end position="66"/>
    </location>
</feature>
<dbReference type="InterPro" id="IPR016187">
    <property type="entry name" value="CTDL_fold"/>
</dbReference>
<dbReference type="Ensembl" id="ENSGEVT00005009063.1">
    <property type="protein sequence ID" value="ENSGEVP00005008634.1"/>
    <property type="gene ID" value="ENSGEVG00005006217.1"/>
</dbReference>
<dbReference type="OrthoDB" id="9906043at2759"/>
<comment type="subcellular location">
    <subcellularLocation>
        <location evidence="1">Cell membrane</location>
        <topology evidence="1">Single-pass type II membrane protein</topology>
    </subcellularLocation>
</comment>
<evidence type="ECO:0000313" key="6">
    <source>
        <dbReference type="Proteomes" id="UP000694390"/>
    </source>
</evidence>
<dbReference type="GO" id="GO:0005886">
    <property type="term" value="C:plasma membrane"/>
    <property type="evidence" value="ECO:0007669"/>
    <property type="project" value="UniProtKB-SubCell"/>
</dbReference>
<proteinExistence type="predicted"/>
<dbReference type="InterPro" id="IPR050828">
    <property type="entry name" value="C-type_lectin/matrix_domain"/>
</dbReference>
<accession>A0A8C4W2F3</accession>
<dbReference type="InterPro" id="IPR016186">
    <property type="entry name" value="C-type_lectin-like/link_sf"/>
</dbReference>
<dbReference type="AlphaFoldDB" id="A0A8C4W2F3"/>
<dbReference type="InterPro" id="IPR001304">
    <property type="entry name" value="C-type_lectin-like"/>
</dbReference>
<dbReference type="Proteomes" id="UP000694390">
    <property type="component" value="Unassembled WGS sequence"/>
</dbReference>
<dbReference type="Gene3D" id="3.10.100.10">
    <property type="entry name" value="Mannose-Binding Protein A, subunit A"/>
    <property type="match status" value="1"/>
</dbReference>
<evidence type="ECO:0000259" key="4">
    <source>
        <dbReference type="PROSITE" id="PS50041"/>
    </source>
</evidence>
<dbReference type="PANTHER" id="PTHR45710">
    <property type="entry name" value="C-TYPE LECTIN DOMAIN-CONTAINING PROTEIN 180"/>
    <property type="match status" value="1"/>
</dbReference>
<dbReference type="PROSITE" id="PS50041">
    <property type="entry name" value="C_TYPE_LECTIN_2"/>
    <property type="match status" value="1"/>
</dbReference>
<dbReference type="SMART" id="SM00034">
    <property type="entry name" value="CLECT"/>
    <property type="match status" value="1"/>
</dbReference>
<keyword evidence="3" id="KW-1133">Transmembrane helix</keyword>
<dbReference type="PANTHER" id="PTHR45710:SF8">
    <property type="entry name" value="RERATING FAMILY MEMBER 4"/>
    <property type="match status" value="1"/>
</dbReference>
<dbReference type="CDD" id="cd03593">
    <property type="entry name" value="CLECT_NK_receptors_like"/>
    <property type="match status" value="1"/>
</dbReference>
<keyword evidence="3" id="KW-0472">Membrane</keyword>
<evidence type="ECO:0000256" key="3">
    <source>
        <dbReference type="SAM" id="Phobius"/>
    </source>
</evidence>
<evidence type="ECO:0000256" key="2">
    <source>
        <dbReference type="ARBA" id="ARBA00022734"/>
    </source>
</evidence>
<keyword evidence="2" id="KW-0430">Lectin</keyword>
<feature type="domain" description="C-type lectin" evidence="4">
    <location>
        <begin position="88"/>
        <end position="182"/>
    </location>
</feature>
<reference evidence="5" key="2">
    <citation type="submission" date="2025-09" db="UniProtKB">
        <authorList>
            <consortium name="Ensembl"/>
        </authorList>
    </citation>
    <scope>IDENTIFICATION</scope>
</reference>
<dbReference type="Pfam" id="PF00059">
    <property type="entry name" value="Lectin_C"/>
    <property type="match status" value="1"/>
</dbReference>
<dbReference type="InterPro" id="IPR033992">
    <property type="entry name" value="NKR-like_CTLD"/>
</dbReference>
<dbReference type="GeneTree" id="ENSGT00940000155319"/>
<organism evidence="5 6">
    <name type="scientific">Gopherus evgoodei</name>
    <name type="common">Goodes thornscrub tortoise</name>
    <dbReference type="NCBI Taxonomy" id="1825980"/>
    <lineage>
        <taxon>Eukaryota</taxon>
        <taxon>Metazoa</taxon>
        <taxon>Chordata</taxon>
        <taxon>Craniata</taxon>
        <taxon>Vertebrata</taxon>
        <taxon>Euteleostomi</taxon>
        <taxon>Archelosauria</taxon>
        <taxon>Testudinata</taxon>
        <taxon>Testudines</taxon>
        <taxon>Cryptodira</taxon>
        <taxon>Durocryptodira</taxon>
        <taxon>Testudinoidea</taxon>
        <taxon>Testudinidae</taxon>
        <taxon>Gopherus</taxon>
    </lineage>
</organism>
<evidence type="ECO:0000313" key="5">
    <source>
        <dbReference type="Ensembl" id="ENSGEVP00005008634.1"/>
    </source>
</evidence>
<keyword evidence="3" id="KW-0812">Transmembrane</keyword>
<keyword evidence="6" id="KW-1185">Reference proteome</keyword>
<evidence type="ECO:0000256" key="1">
    <source>
        <dbReference type="ARBA" id="ARBA00004401"/>
    </source>
</evidence>
<reference evidence="5" key="1">
    <citation type="submission" date="2025-08" db="UniProtKB">
        <authorList>
            <consortium name="Ensembl"/>
        </authorList>
    </citation>
    <scope>IDENTIFICATION</scope>
</reference>